<dbReference type="GO" id="GO:0016747">
    <property type="term" value="F:acyltransferase activity, transferring groups other than amino-acyl groups"/>
    <property type="evidence" value="ECO:0007669"/>
    <property type="project" value="InterPro"/>
</dbReference>
<evidence type="ECO:0000313" key="3">
    <source>
        <dbReference type="EMBL" id="QEV21777.1"/>
    </source>
</evidence>
<dbReference type="EMBL" id="CP023695">
    <property type="protein sequence ID" value="QEV21777.1"/>
    <property type="molecule type" value="Genomic_DNA"/>
</dbReference>
<dbReference type="PANTHER" id="PTHR23028">
    <property type="entry name" value="ACETYLTRANSFERASE"/>
    <property type="match status" value="1"/>
</dbReference>
<feature type="transmembrane region" description="Helical" evidence="1">
    <location>
        <begin position="175"/>
        <end position="195"/>
    </location>
</feature>
<dbReference type="RefSeq" id="WP_150477672.1">
    <property type="nucleotide sequence ID" value="NZ_LIQN01000150.1"/>
</dbReference>
<dbReference type="KEGG" id="salw:CP975_33445"/>
<dbReference type="GO" id="GO:0016020">
    <property type="term" value="C:membrane"/>
    <property type="evidence" value="ECO:0007669"/>
    <property type="project" value="TreeGrafter"/>
</dbReference>
<feature type="transmembrane region" description="Helical" evidence="1">
    <location>
        <begin position="31"/>
        <end position="49"/>
    </location>
</feature>
<gene>
    <name evidence="3" type="ORF">CP975_33445</name>
</gene>
<dbReference type="PANTHER" id="PTHR23028:SF53">
    <property type="entry name" value="ACYL_TRANSF_3 DOMAIN-CONTAINING PROTEIN"/>
    <property type="match status" value="1"/>
</dbReference>
<protein>
    <submittedName>
        <fullName evidence="3">Acyltransferase</fullName>
    </submittedName>
</protein>
<dbReference type="Proteomes" id="UP000326553">
    <property type="component" value="Chromosome"/>
</dbReference>
<feature type="transmembrane region" description="Helical" evidence="1">
    <location>
        <begin position="340"/>
        <end position="359"/>
    </location>
</feature>
<name>A0A5J6HXQ9_STRAD</name>
<evidence type="ECO:0000256" key="1">
    <source>
        <dbReference type="SAM" id="Phobius"/>
    </source>
</evidence>
<keyword evidence="3" id="KW-0808">Transferase</keyword>
<organism evidence="3 4">
    <name type="scientific">Streptomyces alboniger</name>
    <dbReference type="NCBI Taxonomy" id="132473"/>
    <lineage>
        <taxon>Bacteria</taxon>
        <taxon>Bacillati</taxon>
        <taxon>Actinomycetota</taxon>
        <taxon>Actinomycetes</taxon>
        <taxon>Kitasatosporales</taxon>
        <taxon>Streptomycetaceae</taxon>
        <taxon>Streptomyces</taxon>
        <taxon>Streptomyces aurantiacus group</taxon>
    </lineage>
</organism>
<keyword evidence="1" id="KW-0472">Membrane</keyword>
<accession>A0A5J6HXQ9</accession>
<feature type="transmembrane region" description="Helical" evidence="1">
    <location>
        <begin position="215"/>
        <end position="235"/>
    </location>
</feature>
<feature type="transmembrane region" description="Helical" evidence="1">
    <location>
        <begin position="61"/>
        <end position="79"/>
    </location>
</feature>
<proteinExistence type="predicted"/>
<reference evidence="3 4" key="1">
    <citation type="submission" date="2017-09" db="EMBL/GenBank/DDBJ databases">
        <authorList>
            <person name="Lee N."/>
            <person name="Cho B.-K."/>
        </authorList>
    </citation>
    <scope>NUCLEOTIDE SEQUENCE [LARGE SCALE GENOMIC DNA]</scope>
    <source>
        <strain evidence="3 4">ATCC 12461</strain>
    </source>
</reference>
<keyword evidence="3" id="KW-0012">Acyltransferase</keyword>
<feature type="transmembrane region" description="Helical" evidence="1">
    <location>
        <begin position="100"/>
        <end position="119"/>
    </location>
</feature>
<evidence type="ECO:0000313" key="4">
    <source>
        <dbReference type="Proteomes" id="UP000326553"/>
    </source>
</evidence>
<dbReference type="GO" id="GO:0000271">
    <property type="term" value="P:polysaccharide biosynthetic process"/>
    <property type="evidence" value="ECO:0007669"/>
    <property type="project" value="TreeGrafter"/>
</dbReference>
<dbReference type="AlphaFoldDB" id="A0A5J6HXQ9"/>
<feature type="transmembrane region" description="Helical" evidence="1">
    <location>
        <begin position="139"/>
        <end position="163"/>
    </location>
</feature>
<sequence length="381" mass="42397">MAGTLGTARSRKRSAVITGNSPQSQLASLTGMRFLAAALVVCTHFGLYVRGNPDFWRNSGQVGVSFFFILSGFVLTWSSRPDRSARDFWRRRLCKVFPNHLVTAAVHFALLCLVGARLTEWQLVPTALLVQSWIPGFDLTTAVSPVSWSLSCELFFYAAFPFLLRCVVRIRDGRLWWWAAGTVAMIVCVPVVATYLVPDGNPMTPLLPYMNNDAWFVYFFPVARALEFLLGMLVARLVMEGRWLPVGRVPAMLALALGFWMSMGAGLYSFVAITVVPLALVIGSTAVADAGGRRSILRARPMVWLGEVSFALYLVHKPVIDFSARALGIPRFSGMDLIAQLGFFALIFGASVLVAWALYRMVERPAMRRWSRARNRRQTSD</sequence>
<dbReference type="InterPro" id="IPR050879">
    <property type="entry name" value="Acyltransferase_3"/>
</dbReference>
<keyword evidence="4" id="KW-1185">Reference proteome</keyword>
<dbReference type="Pfam" id="PF01757">
    <property type="entry name" value="Acyl_transf_3"/>
    <property type="match status" value="1"/>
</dbReference>
<evidence type="ECO:0000259" key="2">
    <source>
        <dbReference type="Pfam" id="PF01757"/>
    </source>
</evidence>
<keyword evidence="1" id="KW-1133">Transmembrane helix</keyword>
<feature type="domain" description="Acyltransferase 3" evidence="2">
    <location>
        <begin position="27"/>
        <end position="360"/>
    </location>
</feature>
<dbReference type="OrthoDB" id="9796461at2"/>
<keyword evidence="1" id="KW-0812">Transmembrane</keyword>
<dbReference type="InterPro" id="IPR002656">
    <property type="entry name" value="Acyl_transf_3_dom"/>
</dbReference>